<name>A0A7C4ARM8_9BACT</name>
<comment type="similarity">
    <text evidence="1">Belongs to the LysR transcriptional regulatory family.</text>
</comment>
<organism evidence="6">
    <name type="scientific">Desulfomonile tiedjei</name>
    <dbReference type="NCBI Taxonomy" id="2358"/>
    <lineage>
        <taxon>Bacteria</taxon>
        <taxon>Pseudomonadati</taxon>
        <taxon>Thermodesulfobacteriota</taxon>
        <taxon>Desulfomonilia</taxon>
        <taxon>Desulfomonilales</taxon>
        <taxon>Desulfomonilaceae</taxon>
        <taxon>Desulfomonile</taxon>
    </lineage>
</organism>
<dbReference type="Gene3D" id="3.40.190.290">
    <property type="match status" value="1"/>
</dbReference>
<evidence type="ECO:0000256" key="4">
    <source>
        <dbReference type="ARBA" id="ARBA00023163"/>
    </source>
</evidence>
<keyword evidence="3" id="KW-0238">DNA-binding</keyword>
<gene>
    <name evidence="6" type="ORF">ENV54_06650</name>
</gene>
<keyword evidence="4" id="KW-0804">Transcription</keyword>
<proteinExistence type="inferred from homology"/>
<evidence type="ECO:0000256" key="3">
    <source>
        <dbReference type="ARBA" id="ARBA00023125"/>
    </source>
</evidence>
<dbReference type="InterPro" id="IPR000847">
    <property type="entry name" value="LysR_HTH_N"/>
</dbReference>
<evidence type="ECO:0000256" key="1">
    <source>
        <dbReference type="ARBA" id="ARBA00009437"/>
    </source>
</evidence>
<dbReference type="EMBL" id="DTGT01000203">
    <property type="protein sequence ID" value="HGH60961.1"/>
    <property type="molecule type" value="Genomic_DNA"/>
</dbReference>
<sequence length="307" mass="34990">MNLKHLETFHYFCKFRSMSQTAEFLHISQPAVSQQLRCFEESCGVKLFYREANQYKLTEMGESIWLLSKIIFSRVDQIHALLKDAKKPSSCTLRIGTSKDYARTVMPDLLASFQRIHPSVQVFLSEGNSFELMSRLRNRKEDMVVVARTSYDKSLRAIPFASEEMILVARPDHPLAGGPPVSITALSGESLIVRERGSGSRDAVDRRLQELGVTPSVMIESESLGFILAYIERNMGVSFILLREIQRELSGGTLKQIRLLEGNIRFYADILLLRSEPLSRPMRDFLRIVRAWRRETAWSGEGNKANA</sequence>
<dbReference type="PANTHER" id="PTHR30126:SF39">
    <property type="entry name" value="HTH-TYPE TRANSCRIPTIONAL REGULATOR CYSL"/>
    <property type="match status" value="1"/>
</dbReference>
<dbReference type="PANTHER" id="PTHR30126">
    <property type="entry name" value="HTH-TYPE TRANSCRIPTIONAL REGULATOR"/>
    <property type="match status" value="1"/>
</dbReference>
<dbReference type="SUPFAM" id="SSF53850">
    <property type="entry name" value="Periplasmic binding protein-like II"/>
    <property type="match status" value="1"/>
</dbReference>
<evidence type="ECO:0000259" key="5">
    <source>
        <dbReference type="PROSITE" id="PS50931"/>
    </source>
</evidence>
<protein>
    <submittedName>
        <fullName evidence="6">LysR family transcriptional regulator</fullName>
    </submittedName>
</protein>
<feature type="domain" description="HTH lysR-type" evidence="5">
    <location>
        <begin position="1"/>
        <end position="58"/>
    </location>
</feature>
<reference evidence="6" key="1">
    <citation type="journal article" date="2020" name="mSystems">
        <title>Genome- and Community-Level Interaction Insights into Carbon Utilization and Element Cycling Functions of Hydrothermarchaeota in Hydrothermal Sediment.</title>
        <authorList>
            <person name="Zhou Z."/>
            <person name="Liu Y."/>
            <person name="Xu W."/>
            <person name="Pan J."/>
            <person name="Luo Z.H."/>
            <person name="Li M."/>
        </authorList>
    </citation>
    <scope>NUCLEOTIDE SEQUENCE [LARGE SCALE GENOMIC DNA]</scope>
    <source>
        <strain evidence="6">SpSt-769</strain>
    </source>
</reference>
<keyword evidence="2" id="KW-0805">Transcription regulation</keyword>
<dbReference type="Pfam" id="PF00126">
    <property type="entry name" value="HTH_1"/>
    <property type="match status" value="1"/>
</dbReference>
<evidence type="ECO:0000313" key="6">
    <source>
        <dbReference type="EMBL" id="HGH60961.1"/>
    </source>
</evidence>
<dbReference type="InterPro" id="IPR005119">
    <property type="entry name" value="LysR_subst-bd"/>
</dbReference>
<dbReference type="PRINTS" id="PR00039">
    <property type="entry name" value="HTHLYSR"/>
</dbReference>
<dbReference type="Gene3D" id="1.10.10.10">
    <property type="entry name" value="Winged helix-like DNA-binding domain superfamily/Winged helix DNA-binding domain"/>
    <property type="match status" value="1"/>
</dbReference>
<dbReference type="InterPro" id="IPR036390">
    <property type="entry name" value="WH_DNA-bd_sf"/>
</dbReference>
<dbReference type="PROSITE" id="PS50931">
    <property type="entry name" value="HTH_LYSR"/>
    <property type="match status" value="1"/>
</dbReference>
<dbReference type="AlphaFoldDB" id="A0A7C4ARM8"/>
<dbReference type="SUPFAM" id="SSF46785">
    <property type="entry name" value="Winged helix' DNA-binding domain"/>
    <property type="match status" value="1"/>
</dbReference>
<dbReference type="CDD" id="cd05466">
    <property type="entry name" value="PBP2_LTTR_substrate"/>
    <property type="match status" value="1"/>
</dbReference>
<comment type="caution">
    <text evidence="6">The sequence shown here is derived from an EMBL/GenBank/DDBJ whole genome shotgun (WGS) entry which is preliminary data.</text>
</comment>
<dbReference type="Pfam" id="PF03466">
    <property type="entry name" value="LysR_substrate"/>
    <property type="match status" value="1"/>
</dbReference>
<dbReference type="InterPro" id="IPR036388">
    <property type="entry name" value="WH-like_DNA-bd_sf"/>
</dbReference>
<accession>A0A7C4ARM8</accession>
<dbReference type="GO" id="GO:0003700">
    <property type="term" value="F:DNA-binding transcription factor activity"/>
    <property type="evidence" value="ECO:0007669"/>
    <property type="project" value="InterPro"/>
</dbReference>
<evidence type="ECO:0000256" key="2">
    <source>
        <dbReference type="ARBA" id="ARBA00023015"/>
    </source>
</evidence>
<dbReference type="GO" id="GO:0000976">
    <property type="term" value="F:transcription cis-regulatory region binding"/>
    <property type="evidence" value="ECO:0007669"/>
    <property type="project" value="TreeGrafter"/>
</dbReference>